<evidence type="ECO:0000313" key="2">
    <source>
        <dbReference type="Proteomes" id="UP001054252"/>
    </source>
</evidence>
<keyword evidence="2" id="KW-1185">Reference proteome</keyword>
<reference evidence="1 2" key="1">
    <citation type="journal article" date="2021" name="Commun. Biol.">
        <title>The genome of Shorea leprosula (Dipterocarpaceae) highlights the ecological relevance of drought in aseasonal tropical rainforests.</title>
        <authorList>
            <person name="Ng K.K.S."/>
            <person name="Kobayashi M.J."/>
            <person name="Fawcett J.A."/>
            <person name="Hatakeyama M."/>
            <person name="Paape T."/>
            <person name="Ng C.H."/>
            <person name="Ang C.C."/>
            <person name="Tnah L.H."/>
            <person name="Lee C.T."/>
            <person name="Nishiyama T."/>
            <person name="Sese J."/>
            <person name="O'Brien M.J."/>
            <person name="Copetti D."/>
            <person name="Mohd Noor M.I."/>
            <person name="Ong R.C."/>
            <person name="Putra M."/>
            <person name="Sireger I.Z."/>
            <person name="Indrioko S."/>
            <person name="Kosugi Y."/>
            <person name="Izuno A."/>
            <person name="Isagi Y."/>
            <person name="Lee S.L."/>
            <person name="Shimizu K.K."/>
        </authorList>
    </citation>
    <scope>NUCLEOTIDE SEQUENCE [LARGE SCALE GENOMIC DNA]</scope>
    <source>
        <strain evidence="1">214</strain>
    </source>
</reference>
<dbReference type="AlphaFoldDB" id="A0AAV5LJF9"/>
<organism evidence="1 2">
    <name type="scientific">Rubroshorea leprosula</name>
    <dbReference type="NCBI Taxonomy" id="152421"/>
    <lineage>
        <taxon>Eukaryota</taxon>
        <taxon>Viridiplantae</taxon>
        <taxon>Streptophyta</taxon>
        <taxon>Embryophyta</taxon>
        <taxon>Tracheophyta</taxon>
        <taxon>Spermatophyta</taxon>
        <taxon>Magnoliopsida</taxon>
        <taxon>eudicotyledons</taxon>
        <taxon>Gunneridae</taxon>
        <taxon>Pentapetalae</taxon>
        <taxon>rosids</taxon>
        <taxon>malvids</taxon>
        <taxon>Malvales</taxon>
        <taxon>Dipterocarpaceae</taxon>
        <taxon>Rubroshorea</taxon>
    </lineage>
</organism>
<comment type="caution">
    <text evidence="1">The sequence shown here is derived from an EMBL/GenBank/DDBJ whole genome shotgun (WGS) entry which is preliminary data.</text>
</comment>
<accession>A0AAV5LJF9</accession>
<name>A0AAV5LJF9_9ROSI</name>
<sequence length="99" mass="11277">MGLERMTKSTAIYDANTFSYVEVFDLHGVKTSRLFKEVDILKWCLDFLGSDYLDLSWPNGPLYGPSNITLVLTLLFLVSLLQAQHVLQFGLDSCIRFLI</sequence>
<proteinExistence type="predicted"/>
<gene>
    <name evidence="1" type="ORF">SLEP1_g45335</name>
</gene>
<dbReference type="EMBL" id="BPVZ01000121">
    <property type="protein sequence ID" value="GKV37292.1"/>
    <property type="molecule type" value="Genomic_DNA"/>
</dbReference>
<evidence type="ECO:0000313" key="1">
    <source>
        <dbReference type="EMBL" id="GKV37292.1"/>
    </source>
</evidence>
<protein>
    <submittedName>
        <fullName evidence="1">Uncharacterized protein</fullName>
    </submittedName>
</protein>
<dbReference type="Proteomes" id="UP001054252">
    <property type="component" value="Unassembled WGS sequence"/>
</dbReference>